<name>A0A6G1GHE5_9PEZI</name>
<keyword evidence="2" id="KW-0808">Transferase</keyword>
<dbReference type="EMBL" id="ML975149">
    <property type="protein sequence ID" value="KAF1817290.1"/>
    <property type="molecule type" value="Genomic_DNA"/>
</dbReference>
<dbReference type="InterPro" id="IPR000719">
    <property type="entry name" value="Prot_kinase_dom"/>
</dbReference>
<keyword evidence="3 6" id="KW-0547">Nucleotide-binding</keyword>
<dbReference type="OrthoDB" id="5979581at2759"/>
<evidence type="ECO:0000256" key="3">
    <source>
        <dbReference type="ARBA" id="ARBA00022741"/>
    </source>
</evidence>
<feature type="domain" description="Protein kinase" evidence="8">
    <location>
        <begin position="60"/>
        <end position="449"/>
    </location>
</feature>
<evidence type="ECO:0000313" key="10">
    <source>
        <dbReference type="Proteomes" id="UP000504638"/>
    </source>
</evidence>
<keyword evidence="5 6" id="KW-0067">ATP-binding</keyword>
<dbReference type="PANTHER" id="PTHR45646:SF11">
    <property type="entry name" value="SERINE_THREONINE-PROTEIN KINASE DOA"/>
    <property type="match status" value="1"/>
</dbReference>
<organism evidence="9">
    <name type="scientific">Eremomyces bilateralis CBS 781.70</name>
    <dbReference type="NCBI Taxonomy" id="1392243"/>
    <lineage>
        <taxon>Eukaryota</taxon>
        <taxon>Fungi</taxon>
        <taxon>Dikarya</taxon>
        <taxon>Ascomycota</taxon>
        <taxon>Pezizomycotina</taxon>
        <taxon>Dothideomycetes</taxon>
        <taxon>Dothideomycetes incertae sedis</taxon>
        <taxon>Eremomycetales</taxon>
        <taxon>Eremomycetaceae</taxon>
        <taxon>Eremomyces</taxon>
    </lineage>
</organism>
<dbReference type="GO" id="GO:0005634">
    <property type="term" value="C:nucleus"/>
    <property type="evidence" value="ECO:0007669"/>
    <property type="project" value="TreeGrafter"/>
</dbReference>
<dbReference type="Gene3D" id="1.10.510.10">
    <property type="entry name" value="Transferase(Phosphotransferase) domain 1"/>
    <property type="match status" value="1"/>
</dbReference>
<dbReference type="PANTHER" id="PTHR45646">
    <property type="entry name" value="SERINE/THREONINE-PROTEIN KINASE DOA-RELATED"/>
    <property type="match status" value="1"/>
</dbReference>
<dbReference type="PROSITE" id="PS00108">
    <property type="entry name" value="PROTEIN_KINASE_ST"/>
    <property type="match status" value="1"/>
</dbReference>
<sequence length="457" mass="52626">MPFRPFRQSRLKFPIRVTRPQSSVAKSLSLEVPIEEERLPFYKWKDYYHPNPGDVLNKRYKLKVKLGWGTSSTVWLAQDIGFCNRTTGPESVAIKISTNNVEDEDAHHELDISTRIARTNPHHEGRSALLVADDHFTIDTANGSHVCLVFEPMRESIWLFKRGFSKGNELTPSIVPLFKTYLRIVLSGLDYLHSECKLIHTDLKLDNILMTFEDRPAIDRFIQAQTENPMARKVFTDHTVYRSQRNFGDIKWPSGVRNMMPKLADFGVAQRGDQPGRLIFPIQPNHCRAPEVLLGAGWSYSADIWNFGIIVWDLLAGTELFLDPKRTGISYSAAHHLAEMIALLGPAPESLIQRARSLRRWRWHEEIQNPEGKLCKNVAEFFGGPFYSSDAGEFLHDSLIPSQRVWVDEVPKCILDEDKTRFLRFIRRMLCWDPDARPTAKELVHDPWLDVKVRPDD</sequence>
<keyword evidence="10" id="KW-1185">Reference proteome</keyword>
<protein>
    <submittedName>
        <fullName evidence="9 11">Kinase-like protein</fullName>
    </submittedName>
</protein>
<keyword evidence="4 9" id="KW-0418">Kinase</keyword>
<dbReference type="InterPro" id="IPR017441">
    <property type="entry name" value="Protein_kinase_ATP_BS"/>
</dbReference>
<dbReference type="PROSITE" id="PS50011">
    <property type="entry name" value="PROTEIN_KINASE_DOM"/>
    <property type="match status" value="1"/>
</dbReference>
<evidence type="ECO:0000313" key="9">
    <source>
        <dbReference type="EMBL" id="KAF1817290.1"/>
    </source>
</evidence>
<keyword evidence="1 7" id="KW-0723">Serine/threonine-protein kinase</keyword>
<dbReference type="Gene3D" id="3.30.200.20">
    <property type="entry name" value="Phosphorylase Kinase, domain 1"/>
    <property type="match status" value="1"/>
</dbReference>
<dbReference type="InterPro" id="IPR051175">
    <property type="entry name" value="CLK_kinases"/>
</dbReference>
<dbReference type="GeneID" id="54417856"/>
<evidence type="ECO:0000256" key="2">
    <source>
        <dbReference type="ARBA" id="ARBA00022679"/>
    </source>
</evidence>
<evidence type="ECO:0000259" key="8">
    <source>
        <dbReference type="PROSITE" id="PS50011"/>
    </source>
</evidence>
<dbReference type="SMART" id="SM00220">
    <property type="entry name" value="S_TKc"/>
    <property type="match status" value="1"/>
</dbReference>
<dbReference type="SUPFAM" id="SSF56112">
    <property type="entry name" value="Protein kinase-like (PK-like)"/>
    <property type="match status" value="1"/>
</dbReference>
<dbReference type="GO" id="GO:0005524">
    <property type="term" value="F:ATP binding"/>
    <property type="evidence" value="ECO:0007669"/>
    <property type="project" value="UniProtKB-UniRule"/>
</dbReference>
<dbReference type="Proteomes" id="UP000504638">
    <property type="component" value="Unplaced"/>
</dbReference>
<dbReference type="PROSITE" id="PS00107">
    <property type="entry name" value="PROTEIN_KINASE_ATP"/>
    <property type="match status" value="1"/>
</dbReference>
<dbReference type="GO" id="GO:0004674">
    <property type="term" value="F:protein serine/threonine kinase activity"/>
    <property type="evidence" value="ECO:0007669"/>
    <property type="project" value="UniProtKB-KW"/>
</dbReference>
<feature type="binding site" evidence="6">
    <location>
        <position position="95"/>
    </location>
    <ligand>
        <name>ATP</name>
        <dbReference type="ChEBI" id="CHEBI:30616"/>
    </ligand>
</feature>
<dbReference type="InterPro" id="IPR011009">
    <property type="entry name" value="Kinase-like_dom_sf"/>
</dbReference>
<evidence type="ECO:0000256" key="1">
    <source>
        <dbReference type="ARBA" id="ARBA00022527"/>
    </source>
</evidence>
<reference evidence="11" key="3">
    <citation type="submission" date="2025-04" db="UniProtKB">
        <authorList>
            <consortium name="RefSeq"/>
        </authorList>
    </citation>
    <scope>IDENTIFICATION</scope>
    <source>
        <strain evidence="11">CBS 781.70</strain>
    </source>
</reference>
<dbReference type="InterPro" id="IPR008271">
    <property type="entry name" value="Ser/Thr_kinase_AS"/>
</dbReference>
<evidence type="ECO:0000313" key="11">
    <source>
        <dbReference type="RefSeq" id="XP_033538921.1"/>
    </source>
</evidence>
<evidence type="ECO:0000256" key="5">
    <source>
        <dbReference type="ARBA" id="ARBA00022840"/>
    </source>
</evidence>
<evidence type="ECO:0000256" key="4">
    <source>
        <dbReference type="ARBA" id="ARBA00022777"/>
    </source>
</evidence>
<gene>
    <name evidence="9 11" type="ORF">P152DRAFT_427002</name>
</gene>
<proteinExistence type="inferred from homology"/>
<reference evidence="11" key="2">
    <citation type="submission" date="2020-04" db="EMBL/GenBank/DDBJ databases">
        <authorList>
            <consortium name="NCBI Genome Project"/>
        </authorList>
    </citation>
    <scope>NUCLEOTIDE SEQUENCE</scope>
    <source>
        <strain evidence="11">CBS 781.70</strain>
    </source>
</reference>
<reference evidence="9 11" key="1">
    <citation type="submission" date="2020-01" db="EMBL/GenBank/DDBJ databases">
        <authorList>
            <consortium name="DOE Joint Genome Institute"/>
            <person name="Haridas S."/>
            <person name="Albert R."/>
            <person name="Binder M."/>
            <person name="Bloem J."/>
            <person name="Labutti K."/>
            <person name="Salamov A."/>
            <person name="Andreopoulos B."/>
            <person name="Baker S.E."/>
            <person name="Barry K."/>
            <person name="Bills G."/>
            <person name="Bluhm B.H."/>
            <person name="Cannon C."/>
            <person name="Castanera R."/>
            <person name="Culley D.E."/>
            <person name="Daum C."/>
            <person name="Ezra D."/>
            <person name="Gonzalez J.B."/>
            <person name="Henrissat B."/>
            <person name="Kuo A."/>
            <person name="Liang C."/>
            <person name="Lipzen A."/>
            <person name="Lutzoni F."/>
            <person name="Magnuson J."/>
            <person name="Mondo S."/>
            <person name="Nolan M."/>
            <person name="Ohm R."/>
            <person name="Pangilinan J."/>
            <person name="Park H.-J."/>
            <person name="Ramirez L."/>
            <person name="Alfaro M."/>
            <person name="Sun H."/>
            <person name="Tritt A."/>
            <person name="Yoshinaga Y."/>
            <person name="Zwiers L.-H."/>
            <person name="Turgeon B.G."/>
            <person name="Goodwin S.B."/>
            <person name="Spatafora J.W."/>
            <person name="Crous P.W."/>
            <person name="Grigoriev I.V."/>
        </authorList>
    </citation>
    <scope>NUCLEOTIDE SEQUENCE</scope>
    <source>
        <strain evidence="9 11">CBS 781.70</strain>
    </source>
</reference>
<dbReference type="RefSeq" id="XP_033538921.1">
    <property type="nucleotide sequence ID" value="XM_033677286.1"/>
</dbReference>
<evidence type="ECO:0000256" key="7">
    <source>
        <dbReference type="RuleBase" id="RU000304"/>
    </source>
</evidence>
<dbReference type="GO" id="GO:0043484">
    <property type="term" value="P:regulation of RNA splicing"/>
    <property type="evidence" value="ECO:0007669"/>
    <property type="project" value="TreeGrafter"/>
</dbReference>
<dbReference type="AlphaFoldDB" id="A0A6G1GHE5"/>
<comment type="similarity">
    <text evidence="7">Belongs to the protein kinase superfamily.</text>
</comment>
<dbReference type="Pfam" id="PF00069">
    <property type="entry name" value="Pkinase"/>
    <property type="match status" value="1"/>
</dbReference>
<accession>A0A6G1GHE5</accession>
<evidence type="ECO:0000256" key="6">
    <source>
        <dbReference type="PROSITE-ProRule" id="PRU10141"/>
    </source>
</evidence>